<dbReference type="Pfam" id="PF00201">
    <property type="entry name" value="UDPGT"/>
    <property type="match status" value="1"/>
</dbReference>
<evidence type="ECO:0000313" key="2">
    <source>
        <dbReference type="Proteomes" id="UP001476950"/>
    </source>
</evidence>
<dbReference type="Gene3D" id="3.40.50.2000">
    <property type="entry name" value="Glycogen Phosphorylase B"/>
    <property type="match status" value="2"/>
</dbReference>
<proteinExistence type="predicted"/>
<dbReference type="Proteomes" id="UP001476950">
    <property type="component" value="Unassembled WGS sequence"/>
</dbReference>
<dbReference type="RefSeq" id="WP_190448475.1">
    <property type="nucleotide sequence ID" value="NZ_JAMPLM010000067.1"/>
</dbReference>
<name>A0ABV0KU00_9CYAN</name>
<accession>A0ABV0KU00</accession>
<dbReference type="CDD" id="cd03784">
    <property type="entry name" value="GT1_Gtf-like"/>
    <property type="match status" value="1"/>
</dbReference>
<keyword evidence="2" id="KW-1185">Reference proteome</keyword>
<reference evidence="1 2" key="1">
    <citation type="submission" date="2022-04" db="EMBL/GenBank/DDBJ databases">
        <title>Positive selection, recombination, and allopatry shape intraspecific diversity of widespread and dominant cyanobacteria.</title>
        <authorList>
            <person name="Wei J."/>
            <person name="Shu W."/>
            <person name="Hu C."/>
        </authorList>
    </citation>
    <scope>NUCLEOTIDE SEQUENCE [LARGE SCALE GENOMIC DNA]</scope>
    <source>
        <strain evidence="1 2">AS-A4</strain>
    </source>
</reference>
<comment type="caution">
    <text evidence="1">The sequence shown here is derived from an EMBL/GenBank/DDBJ whole genome shotgun (WGS) entry which is preliminary data.</text>
</comment>
<dbReference type="InterPro" id="IPR002213">
    <property type="entry name" value="UDP_glucos_trans"/>
</dbReference>
<evidence type="ECO:0000313" key="1">
    <source>
        <dbReference type="EMBL" id="MEP1062461.1"/>
    </source>
</evidence>
<dbReference type="SUPFAM" id="SSF53756">
    <property type="entry name" value="UDP-Glycosyltransferase/glycogen phosphorylase"/>
    <property type="match status" value="1"/>
</dbReference>
<sequence>MTHFGIISPTGSHLTTHFVLGHELQRRGHRVTFLNILDAQDKILAADFGFRVIGESERPIGSEAEILTQRGKLSGIASLKHSLKTAEQDMRVILQDAPSVVKAQEIEALLVDQCSPVGGTVADYLKIPFISLCAALPLNRDISIPPIFTTWSYSPTWRAKVRNRLGYTVSTVLTKSIRQLTAEYRQQWHLPPHAHPNDNYSKLAQLSQQPAAFEFPRALPPHFHFTGPYHTSLGRERVSFPWEQLTGQPLIYASMGTIQNQIFPVFETIAAACVGLDVQLVLSLGGGMPLEAMSSLPGQPLVVSYAPQLELLQRAALTITHAGLNTVLESLTHGVPMVAIPIANDQPGTAARIVWAGVGELIALSHLTVDNLRSVIHQVLTQDAYRVQALRLQAAIQNSGGVQQAASIIEAVLATGKPVLRNSGGIINLTDHIQN</sequence>
<protein>
    <submittedName>
        <fullName evidence="1">Glycosyltransferase</fullName>
    </submittedName>
</protein>
<organism evidence="1 2">
    <name type="scientific">Stenomitos frigidus AS-A4</name>
    <dbReference type="NCBI Taxonomy" id="2933935"/>
    <lineage>
        <taxon>Bacteria</taxon>
        <taxon>Bacillati</taxon>
        <taxon>Cyanobacteriota</taxon>
        <taxon>Cyanophyceae</taxon>
        <taxon>Leptolyngbyales</taxon>
        <taxon>Leptolyngbyaceae</taxon>
        <taxon>Stenomitos</taxon>
    </lineage>
</organism>
<dbReference type="InterPro" id="IPR050426">
    <property type="entry name" value="Glycosyltransferase_28"/>
</dbReference>
<dbReference type="EMBL" id="JAMPLM010000067">
    <property type="protein sequence ID" value="MEP1062461.1"/>
    <property type="molecule type" value="Genomic_DNA"/>
</dbReference>
<gene>
    <name evidence="1" type="ORF">NDI38_29235</name>
</gene>
<dbReference type="PANTHER" id="PTHR48050">
    <property type="entry name" value="STEROL 3-BETA-GLUCOSYLTRANSFERASE"/>
    <property type="match status" value="1"/>
</dbReference>
<dbReference type="PANTHER" id="PTHR48050:SF13">
    <property type="entry name" value="STEROL 3-BETA-GLUCOSYLTRANSFERASE UGT80A2"/>
    <property type="match status" value="1"/>
</dbReference>